<feature type="region of interest" description="Disordered" evidence="1">
    <location>
        <begin position="25"/>
        <end position="47"/>
    </location>
</feature>
<evidence type="ECO:0000313" key="3">
    <source>
        <dbReference type="EMBL" id="KAB8224287.1"/>
    </source>
</evidence>
<name>A0A5N6F3R5_9EURO</name>
<evidence type="ECO:0000313" key="4">
    <source>
        <dbReference type="Proteomes" id="UP000326799"/>
    </source>
</evidence>
<dbReference type="AlphaFoldDB" id="A0A5N6F3R5"/>
<dbReference type="Pfam" id="PF08244">
    <property type="entry name" value="Glyco_hydro_32C"/>
    <property type="match status" value="1"/>
</dbReference>
<dbReference type="EMBL" id="ML733400">
    <property type="protein sequence ID" value="KAB8224287.1"/>
    <property type="molecule type" value="Genomic_DNA"/>
</dbReference>
<protein>
    <recommendedName>
        <fullName evidence="2">Glycosyl hydrolase family 32 C-terminal domain-containing protein</fullName>
    </recommendedName>
</protein>
<evidence type="ECO:0000256" key="1">
    <source>
        <dbReference type="SAM" id="MobiDB-lite"/>
    </source>
</evidence>
<dbReference type="SUPFAM" id="SSF49899">
    <property type="entry name" value="Concanavalin A-like lectins/glucanases"/>
    <property type="match status" value="1"/>
</dbReference>
<dbReference type="Proteomes" id="UP000326799">
    <property type="component" value="Unassembled WGS sequence"/>
</dbReference>
<organism evidence="3 4">
    <name type="scientific">Aspergillus novoparasiticus</name>
    <dbReference type="NCBI Taxonomy" id="986946"/>
    <lineage>
        <taxon>Eukaryota</taxon>
        <taxon>Fungi</taxon>
        <taxon>Dikarya</taxon>
        <taxon>Ascomycota</taxon>
        <taxon>Pezizomycotina</taxon>
        <taxon>Eurotiomycetes</taxon>
        <taxon>Eurotiomycetidae</taxon>
        <taxon>Eurotiales</taxon>
        <taxon>Aspergillaceae</taxon>
        <taxon>Aspergillus</taxon>
        <taxon>Aspergillus subgen. Circumdati</taxon>
    </lineage>
</organism>
<keyword evidence="4" id="KW-1185">Reference proteome</keyword>
<gene>
    <name evidence="3" type="ORF">BDV33DRAFT_199682</name>
</gene>
<reference evidence="3 4" key="1">
    <citation type="submission" date="2019-04" db="EMBL/GenBank/DDBJ databases">
        <title>Fungal friends and foes A comparative genomics study of 23 Aspergillus species from section Flavi.</title>
        <authorList>
            <consortium name="DOE Joint Genome Institute"/>
            <person name="Kjaerbolling I."/>
            <person name="Vesth T.C."/>
            <person name="Frisvad J.C."/>
            <person name="Nybo J.L."/>
            <person name="Theobald S."/>
            <person name="Kildgaard S."/>
            <person name="Petersen T.I."/>
            <person name="Kuo A."/>
            <person name="Sato A."/>
            <person name="Lyhne E.K."/>
            <person name="Kogle M.E."/>
            <person name="Wiebenga A."/>
            <person name="Kun R.S."/>
            <person name="Lubbers R.J."/>
            <person name="Makela M.R."/>
            <person name="Barry K."/>
            <person name="Chovatia M."/>
            <person name="Clum A."/>
            <person name="Daum C."/>
            <person name="Haridas S."/>
            <person name="He G."/>
            <person name="LaButti K."/>
            <person name="Lipzen A."/>
            <person name="Mondo S."/>
            <person name="Pangilinan J."/>
            <person name="Riley R."/>
            <person name="Salamov A."/>
            <person name="Simmons B.A."/>
            <person name="Magnuson J.K."/>
            <person name="Henrissat B."/>
            <person name="Mortensen U.H."/>
            <person name="Larsen T.O."/>
            <person name="De vries R.P."/>
            <person name="Grigoriev I.V."/>
            <person name="Machida M."/>
            <person name="Baker S.E."/>
            <person name="Andersen M.R."/>
        </authorList>
    </citation>
    <scope>NUCLEOTIDE SEQUENCE [LARGE SCALE GENOMIC DNA]</scope>
    <source>
        <strain evidence="3 4">CBS 126849</strain>
    </source>
</reference>
<dbReference type="InterPro" id="IPR013189">
    <property type="entry name" value="Glyco_hydro_32_C"/>
</dbReference>
<dbReference type="Gene3D" id="2.60.120.560">
    <property type="entry name" value="Exo-inulinase, domain 1"/>
    <property type="match status" value="1"/>
</dbReference>
<dbReference type="InterPro" id="IPR013320">
    <property type="entry name" value="ConA-like_dom_sf"/>
</dbReference>
<sequence>MPSLNSFIRKPNGLKKAPTTYATRAEKNAARRRRYQQRKQGGGGGEFLVNQGPFTLLYRTNDQVAESEDKLENLCIRTIADADVLEIFANDGFALATMVYSPGGIGPAAVSAFADGGPGSAFIEDVTVWNGLSSTRK</sequence>
<evidence type="ECO:0000259" key="2">
    <source>
        <dbReference type="Pfam" id="PF08244"/>
    </source>
</evidence>
<proteinExistence type="predicted"/>
<accession>A0A5N6F3R5</accession>
<feature type="domain" description="Glycosyl hydrolase family 32 C-terminal" evidence="2">
    <location>
        <begin position="50"/>
        <end position="130"/>
    </location>
</feature>